<keyword evidence="3" id="KW-1185">Reference proteome</keyword>
<sequence length="170" mass="18645">MSPIRALRPADLPALLRVQLACYGPGFNETEAVFAARLRQSPQTAWCVDDTARPGELAAYLVGYPSRFGKITPLHGEFEPALSPDCLYLHDLAVSPLCQGQALGPRLVRHAWAEAQRLWGLQVSALVAVQGSLPFWQRLGYRVLEPQEGEMQRGLAGYGPDARYCVLQSG</sequence>
<dbReference type="Gene3D" id="3.40.630.30">
    <property type="match status" value="1"/>
</dbReference>
<accession>A0A931J567</accession>
<dbReference type="SUPFAM" id="SSF55729">
    <property type="entry name" value="Acyl-CoA N-acyltransferases (Nat)"/>
    <property type="match status" value="1"/>
</dbReference>
<dbReference type="Pfam" id="PF00583">
    <property type="entry name" value="Acetyltransf_1"/>
    <property type="match status" value="1"/>
</dbReference>
<dbReference type="Proteomes" id="UP000613266">
    <property type="component" value="Unassembled WGS sequence"/>
</dbReference>
<reference evidence="2" key="1">
    <citation type="submission" date="2020-12" db="EMBL/GenBank/DDBJ databases">
        <title>The genome sequence of Inhella sp. 1Y17.</title>
        <authorList>
            <person name="Liu Y."/>
        </authorList>
    </citation>
    <scope>NUCLEOTIDE SEQUENCE</scope>
    <source>
        <strain evidence="2">1Y17</strain>
    </source>
</reference>
<feature type="domain" description="N-acetyltransferase" evidence="1">
    <location>
        <begin position="2"/>
        <end position="156"/>
    </location>
</feature>
<evidence type="ECO:0000313" key="2">
    <source>
        <dbReference type="EMBL" id="MBH9576375.1"/>
    </source>
</evidence>
<dbReference type="InterPro" id="IPR000182">
    <property type="entry name" value="GNAT_dom"/>
</dbReference>
<evidence type="ECO:0000313" key="3">
    <source>
        <dbReference type="Proteomes" id="UP000613266"/>
    </source>
</evidence>
<dbReference type="PROSITE" id="PS51186">
    <property type="entry name" value="GNAT"/>
    <property type="match status" value="1"/>
</dbReference>
<dbReference type="EMBL" id="JAEDAK010000003">
    <property type="protein sequence ID" value="MBH9576375.1"/>
    <property type="molecule type" value="Genomic_DNA"/>
</dbReference>
<protein>
    <submittedName>
        <fullName evidence="2">GNAT family N-acetyltransferase</fullName>
    </submittedName>
</protein>
<dbReference type="GO" id="GO:0016747">
    <property type="term" value="F:acyltransferase activity, transferring groups other than amino-acyl groups"/>
    <property type="evidence" value="ECO:0007669"/>
    <property type="project" value="InterPro"/>
</dbReference>
<gene>
    <name evidence="2" type="ORF">I7X39_05590</name>
</gene>
<organism evidence="2 3">
    <name type="scientific">Inhella proteolytica</name>
    <dbReference type="NCBI Taxonomy" id="2795029"/>
    <lineage>
        <taxon>Bacteria</taxon>
        <taxon>Pseudomonadati</taxon>
        <taxon>Pseudomonadota</taxon>
        <taxon>Betaproteobacteria</taxon>
        <taxon>Burkholderiales</taxon>
        <taxon>Sphaerotilaceae</taxon>
        <taxon>Inhella</taxon>
    </lineage>
</organism>
<evidence type="ECO:0000259" key="1">
    <source>
        <dbReference type="PROSITE" id="PS51186"/>
    </source>
</evidence>
<comment type="caution">
    <text evidence="2">The sequence shown here is derived from an EMBL/GenBank/DDBJ whole genome shotgun (WGS) entry which is preliminary data.</text>
</comment>
<proteinExistence type="predicted"/>
<dbReference type="AlphaFoldDB" id="A0A931J567"/>
<dbReference type="CDD" id="cd04301">
    <property type="entry name" value="NAT_SF"/>
    <property type="match status" value="1"/>
</dbReference>
<dbReference type="InterPro" id="IPR016181">
    <property type="entry name" value="Acyl_CoA_acyltransferase"/>
</dbReference>
<name>A0A931J567_9BURK</name>
<dbReference type="RefSeq" id="WP_198109995.1">
    <property type="nucleotide sequence ID" value="NZ_JAEDAK010000003.1"/>
</dbReference>